<evidence type="ECO:0000256" key="13">
    <source>
        <dbReference type="RuleBase" id="RU003785"/>
    </source>
</evidence>
<proteinExistence type="inferred from homology"/>
<dbReference type="EC" id="2.5.1.75" evidence="10"/>
<dbReference type="GO" id="GO:0006400">
    <property type="term" value="P:tRNA modification"/>
    <property type="evidence" value="ECO:0007669"/>
    <property type="project" value="TreeGrafter"/>
</dbReference>
<protein>
    <recommendedName>
        <fullName evidence="10">tRNA dimethylallyltransferase</fullName>
        <ecNumber evidence="10">2.5.1.75</ecNumber>
    </recommendedName>
    <alternativeName>
        <fullName evidence="10">Dimethylallyl diphosphate:tRNA dimethylallyltransferase</fullName>
        <shortName evidence="10">DMAPP:tRNA dimethylallyltransferase</shortName>
        <shortName evidence="10">DMATase</shortName>
    </alternativeName>
    <alternativeName>
        <fullName evidence="10">Isopentenyl-diphosphate:tRNA isopentenyltransferase</fullName>
        <shortName evidence="10">IPP transferase</shortName>
        <shortName evidence="10">IPPT</shortName>
        <shortName evidence="10">IPTase</shortName>
    </alternativeName>
</protein>
<keyword evidence="7 10" id="KW-0067">ATP-binding</keyword>
<dbReference type="Proteomes" id="UP001430701">
    <property type="component" value="Unassembled WGS sequence"/>
</dbReference>
<dbReference type="PANTHER" id="PTHR11088:SF60">
    <property type="entry name" value="TRNA DIMETHYLALLYLTRANSFERASE"/>
    <property type="match status" value="1"/>
</dbReference>
<feature type="site" description="Interaction with substrate tRNA" evidence="10">
    <location>
        <position position="105"/>
    </location>
</feature>
<dbReference type="FunFam" id="1.10.20.140:FF:000001">
    <property type="entry name" value="tRNA dimethylallyltransferase"/>
    <property type="match status" value="1"/>
</dbReference>
<reference evidence="15" key="2">
    <citation type="submission" date="2021-11" db="EMBL/GenBank/DDBJ databases">
        <title>Genome sequence of Xylella taiwanensis PLS432.</title>
        <authorList>
            <person name="Weng L.-W."/>
            <person name="Su C.-C."/>
            <person name="Tsai C.-W."/>
            <person name="Kuo C.-H."/>
        </authorList>
    </citation>
    <scope>NUCLEOTIDE SEQUENCE</scope>
    <source>
        <strain evidence="15">PLS432</strain>
    </source>
</reference>
<feature type="region of interest" description="Interaction with substrate tRNA" evidence="10">
    <location>
        <begin position="39"/>
        <end position="42"/>
    </location>
</feature>
<dbReference type="InterPro" id="IPR039657">
    <property type="entry name" value="Dimethylallyltransferase"/>
</dbReference>
<comment type="caution">
    <text evidence="14">The sequence shown here is derived from an EMBL/GenBank/DDBJ whole genome shotgun (WGS) entry which is preliminary data.</text>
</comment>
<keyword evidence="6 10" id="KW-0547">Nucleotide-binding</keyword>
<comment type="catalytic activity">
    <reaction evidence="9 10 11">
        <text>adenosine(37) in tRNA + dimethylallyl diphosphate = N(6)-dimethylallyladenosine(37) in tRNA + diphosphate</text>
        <dbReference type="Rhea" id="RHEA:26482"/>
        <dbReference type="Rhea" id="RHEA-COMP:10162"/>
        <dbReference type="Rhea" id="RHEA-COMP:10375"/>
        <dbReference type="ChEBI" id="CHEBI:33019"/>
        <dbReference type="ChEBI" id="CHEBI:57623"/>
        <dbReference type="ChEBI" id="CHEBI:74411"/>
        <dbReference type="ChEBI" id="CHEBI:74415"/>
        <dbReference type="EC" id="2.5.1.75"/>
    </reaction>
</comment>
<dbReference type="EMBL" id="JAJPPU010000002">
    <property type="protein sequence ID" value="MCD8472860.1"/>
    <property type="molecule type" value="Genomic_DNA"/>
</dbReference>
<dbReference type="SUPFAM" id="SSF52540">
    <property type="entry name" value="P-loop containing nucleoside triphosphate hydrolases"/>
    <property type="match status" value="1"/>
</dbReference>
<dbReference type="AlphaFoldDB" id="Z9JGZ0"/>
<dbReference type="InterPro" id="IPR018022">
    <property type="entry name" value="IPT"/>
</dbReference>
<dbReference type="PATRIC" id="fig|1444770.3.peg.2307"/>
<evidence type="ECO:0000256" key="2">
    <source>
        <dbReference type="ARBA" id="ARBA00003213"/>
    </source>
</evidence>
<gene>
    <name evidence="10 14" type="primary">miaA</name>
    <name evidence="14" type="ORF">AF72_09715</name>
    <name evidence="15" type="ORF">LPH55_05115</name>
</gene>
<evidence type="ECO:0000256" key="6">
    <source>
        <dbReference type="ARBA" id="ARBA00022741"/>
    </source>
</evidence>
<dbReference type="STRING" id="1444770.AF72_09715"/>
<dbReference type="EMBL" id="JDSQ01000016">
    <property type="protein sequence ID" value="EWS77670.1"/>
    <property type="molecule type" value="Genomic_DNA"/>
</dbReference>
<evidence type="ECO:0000256" key="3">
    <source>
        <dbReference type="ARBA" id="ARBA00005842"/>
    </source>
</evidence>
<feature type="binding site" evidence="10">
    <location>
        <begin position="14"/>
        <end position="21"/>
    </location>
    <ligand>
        <name>ATP</name>
        <dbReference type="ChEBI" id="CHEBI:30616"/>
    </ligand>
</feature>
<keyword evidence="5 10" id="KW-0819">tRNA processing</keyword>
<dbReference type="KEGG" id="xtw:AB672_00375"/>
<dbReference type="GO" id="GO:0052381">
    <property type="term" value="F:tRNA dimethylallyltransferase activity"/>
    <property type="evidence" value="ECO:0007669"/>
    <property type="project" value="UniProtKB-UniRule"/>
</dbReference>
<evidence type="ECO:0000256" key="4">
    <source>
        <dbReference type="ARBA" id="ARBA00022679"/>
    </source>
</evidence>
<evidence type="ECO:0000256" key="9">
    <source>
        <dbReference type="ARBA" id="ARBA00049563"/>
    </source>
</evidence>
<feature type="site" description="Interaction with substrate tRNA" evidence="10">
    <location>
        <position position="127"/>
    </location>
</feature>
<evidence type="ECO:0000256" key="11">
    <source>
        <dbReference type="RuleBase" id="RU003783"/>
    </source>
</evidence>
<dbReference type="InterPro" id="IPR027417">
    <property type="entry name" value="P-loop_NTPase"/>
</dbReference>
<comment type="similarity">
    <text evidence="3 10 13">Belongs to the IPP transferase family.</text>
</comment>
<evidence type="ECO:0000256" key="10">
    <source>
        <dbReference type="HAMAP-Rule" id="MF_00185"/>
    </source>
</evidence>
<sequence length="327" mass="36334">MPVDTRPLAIALMGPTASGKSVLAIDIAKRWGGEVVSVDSVLVYRGLDIGTAKPNAAMRAAVPHHLIDICEPWQIYSAADFAHDARAAIEMIVARGALPILAGGTGLYFRALLEGLSDMPAANPGIRAMIAAEAARENWAALHKRLAEVDSIAAARIQATDPQRIQRALEVYRMSGRSISDWQKQPSKQRLPLRVLKLVLAPVHREILHVRIAQRFKAMLDNGLLAEVHALRAVPYIHTMARPLDLPAMRAVGYRQSWQYLDGIYTADVMYQRSIAATRQLAKRQLTWLRSQLDALWFDPEHDQSKIEKVVEAFLNRQKHVDCVSPV</sequence>
<evidence type="ECO:0000256" key="8">
    <source>
        <dbReference type="ARBA" id="ARBA00022842"/>
    </source>
</evidence>
<comment type="caution">
    <text evidence="10">Lacks conserved residue(s) required for the propagation of feature annotation.</text>
</comment>
<dbReference type="HAMAP" id="MF_00185">
    <property type="entry name" value="IPP_trans"/>
    <property type="match status" value="1"/>
</dbReference>
<dbReference type="Gene3D" id="1.10.20.140">
    <property type="match status" value="1"/>
</dbReference>
<comment type="subunit">
    <text evidence="10">Monomer.</text>
</comment>
<evidence type="ECO:0000313" key="16">
    <source>
        <dbReference type="Proteomes" id="UP000020406"/>
    </source>
</evidence>
<evidence type="ECO:0000313" key="17">
    <source>
        <dbReference type="Proteomes" id="UP001430701"/>
    </source>
</evidence>
<comment type="function">
    <text evidence="2 10 12">Catalyzes the transfer of a dimethylallyl group onto the adenine at position 37 in tRNAs that read codons beginning with uridine, leading to the formation of N6-(dimethylallyl)adenosine (i(6)A).</text>
</comment>
<evidence type="ECO:0000256" key="12">
    <source>
        <dbReference type="RuleBase" id="RU003784"/>
    </source>
</evidence>
<dbReference type="OrthoDB" id="9776390at2"/>
<reference evidence="14 16" key="1">
    <citation type="journal article" date="2014" name="Genome Announc.">
        <title>Draft Genome Sequence of Xylella fastidiosa Pear Leaf Scorch Strain in Taiwan.</title>
        <authorList>
            <person name="Su C.C."/>
            <person name="Deng W.L."/>
            <person name="Jan F.J."/>
            <person name="Chang C.J."/>
            <person name="Huang H."/>
            <person name="Chen J."/>
        </authorList>
    </citation>
    <scope>NUCLEOTIDE SEQUENCE [LARGE SCALE GENOMIC DNA]</scope>
    <source>
        <strain evidence="14 16">PLS229</strain>
    </source>
</reference>
<evidence type="ECO:0000313" key="14">
    <source>
        <dbReference type="EMBL" id="EWS77670.1"/>
    </source>
</evidence>
<keyword evidence="4 10" id="KW-0808">Transferase</keyword>
<evidence type="ECO:0000256" key="1">
    <source>
        <dbReference type="ARBA" id="ARBA00001946"/>
    </source>
</evidence>
<dbReference type="NCBIfam" id="TIGR00174">
    <property type="entry name" value="miaA"/>
    <property type="match status" value="1"/>
</dbReference>
<evidence type="ECO:0000313" key="15">
    <source>
        <dbReference type="EMBL" id="MCD8472860.1"/>
    </source>
</evidence>
<organism evidence="14 16">
    <name type="scientific">Xylella taiwanensis</name>
    <dbReference type="NCBI Taxonomy" id="1444770"/>
    <lineage>
        <taxon>Bacteria</taxon>
        <taxon>Pseudomonadati</taxon>
        <taxon>Pseudomonadota</taxon>
        <taxon>Gammaproteobacteria</taxon>
        <taxon>Lysobacterales</taxon>
        <taxon>Lysobacteraceae</taxon>
        <taxon>Xylella</taxon>
    </lineage>
</organism>
<dbReference type="GeneID" id="68899730"/>
<dbReference type="eggNOG" id="COG0324">
    <property type="taxonomic scope" value="Bacteria"/>
</dbReference>
<evidence type="ECO:0000256" key="5">
    <source>
        <dbReference type="ARBA" id="ARBA00022694"/>
    </source>
</evidence>
<evidence type="ECO:0000256" key="7">
    <source>
        <dbReference type="ARBA" id="ARBA00022840"/>
    </source>
</evidence>
<feature type="binding site" evidence="10">
    <location>
        <begin position="16"/>
        <end position="21"/>
    </location>
    <ligand>
        <name>substrate</name>
    </ligand>
</feature>
<dbReference type="Pfam" id="PF01715">
    <property type="entry name" value="IPPT"/>
    <property type="match status" value="1"/>
</dbReference>
<dbReference type="Proteomes" id="UP000020406">
    <property type="component" value="Unassembled WGS sequence"/>
</dbReference>
<keyword evidence="17" id="KW-1185">Reference proteome</keyword>
<dbReference type="PANTHER" id="PTHR11088">
    <property type="entry name" value="TRNA DIMETHYLALLYLTRANSFERASE"/>
    <property type="match status" value="1"/>
</dbReference>
<name>Z9JGZ0_9GAMM</name>
<dbReference type="RefSeq" id="WP_038271843.1">
    <property type="nucleotide sequence ID" value="NZ_CP053627.1"/>
</dbReference>
<dbReference type="GO" id="GO:0005524">
    <property type="term" value="F:ATP binding"/>
    <property type="evidence" value="ECO:0007669"/>
    <property type="project" value="UniProtKB-UniRule"/>
</dbReference>
<keyword evidence="8 10" id="KW-0460">Magnesium</keyword>
<accession>Z9JGZ0</accession>
<comment type="cofactor">
    <cofactor evidence="1 10">
        <name>Mg(2+)</name>
        <dbReference type="ChEBI" id="CHEBI:18420"/>
    </cofactor>
</comment>
<dbReference type="Gene3D" id="3.40.50.300">
    <property type="entry name" value="P-loop containing nucleotide triphosphate hydrolases"/>
    <property type="match status" value="1"/>
</dbReference>
<feature type="region of interest" description="Interaction with substrate tRNA" evidence="10">
    <location>
        <begin position="163"/>
        <end position="167"/>
    </location>
</feature>